<reference evidence="3 4" key="1">
    <citation type="submission" date="2020-08" db="EMBL/GenBank/DDBJ databases">
        <authorList>
            <person name="Koutsovoulos G."/>
            <person name="Danchin GJ E."/>
        </authorList>
    </citation>
    <scope>NUCLEOTIDE SEQUENCE [LARGE SCALE GENOMIC DNA]</scope>
</reference>
<feature type="transmembrane region" description="Helical" evidence="2">
    <location>
        <begin position="45"/>
        <end position="63"/>
    </location>
</feature>
<protein>
    <submittedName>
        <fullName evidence="3">Uncharacterized protein</fullName>
    </submittedName>
</protein>
<keyword evidence="2" id="KW-1133">Transmembrane helix</keyword>
<sequence>MISEAALTQFGNSKDGATSVGTPTSSHYNNTHTRKNRKGNSCSSWWLAFLFLLVAMLFIRLCGPHW</sequence>
<evidence type="ECO:0000256" key="2">
    <source>
        <dbReference type="SAM" id="Phobius"/>
    </source>
</evidence>
<accession>A0A6V7XQ06</accession>
<evidence type="ECO:0000313" key="3">
    <source>
        <dbReference type="EMBL" id="CAD2201344.1"/>
    </source>
</evidence>
<proteinExistence type="predicted"/>
<evidence type="ECO:0000256" key="1">
    <source>
        <dbReference type="SAM" id="MobiDB-lite"/>
    </source>
</evidence>
<gene>
    <name evidence="3" type="ORF">MENT_LOCUS54882</name>
</gene>
<organism evidence="3 4">
    <name type="scientific">Meloidogyne enterolobii</name>
    <name type="common">Root-knot nematode worm</name>
    <name type="synonym">Meloidogyne mayaguensis</name>
    <dbReference type="NCBI Taxonomy" id="390850"/>
    <lineage>
        <taxon>Eukaryota</taxon>
        <taxon>Metazoa</taxon>
        <taxon>Ecdysozoa</taxon>
        <taxon>Nematoda</taxon>
        <taxon>Chromadorea</taxon>
        <taxon>Rhabditida</taxon>
        <taxon>Tylenchina</taxon>
        <taxon>Tylenchomorpha</taxon>
        <taxon>Tylenchoidea</taxon>
        <taxon>Meloidogynidae</taxon>
        <taxon>Meloidogyninae</taxon>
        <taxon>Meloidogyne</taxon>
    </lineage>
</organism>
<name>A0A6V7XQ06_MELEN</name>
<keyword evidence="2" id="KW-0812">Transmembrane</keyword>
<dbReference type="Proteomes" id="UP000580250">
    <property type="component" value="Unassembled WGS sequence"/>
</dbReference>
<dbReference type="EMBL" id="CAJEWN010001994">
    <property type="protein sequence ID" value="CAD2201344.1"/>
    <property type="molecule type" value="Genomic_DNA"/>
</dbReference>
<keyword evidence="2" id="KW-0472">Membrane</keyword>
<dbReference type="AlphaFoldDB" id="A0A6V7XQ06"/>
<feature type="compositionally biased region" description="Polar residues" evidence="1">
    <location>
        <begin position="9"/>
        <end position="31"/>
    </location>
</feature>
<comment type="caution">
    <text evidence="3">The sequence shown here is derived from an EMBL/GenBank/DDBJ whole genome shotgun (WGS) entry which is preliminary data.</text>
</comment>
<evidence type="ECO:0000313" key="4">
    <source>
        <dbReference type="Proteomes" id="UP000580250"/>
    </source>
</evidence>
<feature type="region of interest" description="Disordered" evidence="1">
    <location>
        <begin position="1"/>
        <end position="40"/>
    </location>
</feature>